<dbReference type="EMBL" id="JAUEPT010000120">
    <property type="protein sequence ID" value="KAK0431196.1"/>
    <property type="molecule type" value="Genomic_DNA"/>
</dbReference>
<name>A0AA39IVE3_9AGAR</name>
<protein>
    <submittedName>
        <fullName evidence="2">Uncharacterized protein</fullName>
    </submittedName>
</protein>
<feature type="region of interest" description="Disordered" evidence="1">
    <location>
        <begin position="236"/>
        <end position="255"/>
    </location>
</feature>
<evidence type="ECO:0000256" key="1">
    <source>
        <dbReference type="SAM" id="MobiDB-lite"/>
    </source>
</evidence>
<proteinExistence type="predicted"/>
<sequence length="263" mass="29255">MGIRHRKIIQTKWVLHIILAHERPTEAYMDRAVRREKASACASGGWREHFVTEFMVGEHWQDGRDRTVRLLVSQEQMVGETFLEFGEISMGVLSLCLIFGSCRSPGICVHESIFLYISETCIKEPVPPKASQGTCYATQSTAFLPISPAPAWSPVLPLGLWKNRHLQLHTSSSLSLSNIVRSRYLRSLETETRHKTSIGHPNYVFHPRVPRLWVFHGAASVGMVCPFYRYLGSSSGTPPGPGEKPSGDSGDLGKPDAAVLLCL</sequence>
<comment type="caution">
    <text evidence="2">The sequence shown here is derived from an EMBL/GenBank/DDBJ whole genome shotgun (WGS) entry which is preliminary data.</text>
</comment>
<evidence type="ECO:0000313" key="2">
    <source>
        <dbReference type="EMBL" id="KAK0431196.1"/>
    </source>
</evidence>
<accession>A0AA39IVE3</accession>
<dbReference type="AlphaFoldDB" id="A0AA39IVE3"/>
<reference evidence="2" key="1">
    <citation type="submission" date="2023-06" db="EMBL/GenBank/DDBJ databases">
        <authorList>
            <consortium name="Lawrence Berkeley National Laboratory"/>
            <person name="Ahrendt S."/>
            <person name="Sahu N."/>
            <person name="Indic B."/>
            <person name="Wong-Bajracharya J."/>
            <person name="Merenyi Z."/>
            <person name="Ke H.-M."/>
            <person name="Monk M."/>
            <person name="Kocsube S."/>
            <person name="Drula E."/>
            <person name="Lipzen A."/>
            <person name="Balint B."/>
            <person name="Henrissat B."/>
            <person name="Andreopoulos B."/>
            <person name="Martin F.M."/>
            <person name="Harder C.B."/>
            <person name="Rigling D."/>
            <person name="Ford K.L."/>
            <person name="Foster G.D."/>
            <person name="Pangilinan J."/>
            <person name="Papanicolaou A."/>
            <person name="Barry K."/>
            <person name="LaButti K."/>
            <person name="Viragh M."/>
            <person name="Koriabine M."/>
            <person name="Yan M."/>
            <person name="Riley R."/>
            <person name="Champramary S."/>
            <person name="Plett K.L."/>
            <person name="Tsai I.J."/>
            <person name="Slot J."/>
            <person name="Sipos G."/>
            <person name="Plett J."/>
            <person name="Nagy L.G."/>
            <person name="Grigoriev I.V."/>
        </authorList>
    </citation>
    <scope>NUCLEOTIDE SEQUENCE</scope>
    <source>
        <strain evidence="2">FPL87.14</strain>
    </source>
</reference>
<organism evidence="2 3">
    <name type="scientific">Armillaria borealis</name>
    <dbReference type="NCBI Taxonomy" id="47425"/>
    <lineage>
        <taxon>Eukaryota</taxon>
        <taxon>Fungi</taxon>
        <taxon>Dikarya</taxon>
        <taxon>Basidiomycota</taxon>
        <taxon>Agaricomycotina</taxon>
        <taxon>Agaricomycetes</taxon>
        <taxon>Agaricomycetidae</taxon>
        <taxon>Agaricales</taxon>
        <taxon>Marasmiineae</taxon>
        <taxon>Physalacriaceae</taxon>
        <taxon>Armillaria</taxon>
    </lineage>
</organism>
<gene>
    <name evidence="2" type="ORF">EV421DRAFT_1743330</name>
</gene>
<dbReference type="Proteomes" id="UP001175226">
    <property type="component" value="Unassembled WGS sequence"/>
</dbReference>
<keyword evidence="3" id="KW-1185">Reference proteome</keyword>
<evidence type="ECO:0000313" key="3">
    <source>
        <dbReference type="Proteomes" id="UP001175226"/>
    </source>
</evidence>